<proteinExistence type="predicted"/>
<sequence length="131" mass="15561">MSHTRKRSHSRRSIKSFPLRKKSIERLASLRNRSRSLANFEENETTSPTVHKFVAPRLETAEAKLTLDKQDHMDAVDRLRVKIDHLESQMKTAKKAKREDRVKDIKRQLSQDKFQLKIQMKILEERYGLTY</sequence>
<keyword evidence="1" id="KW-0175">Coiled coil</keyword>
<reference evidence="3" key="1">
    <citation type="journal article" date="2020" name="Nature">
        <title>Giant virus diversity and host interactions through global metagenomics.</title>
        <authorList>
            <person name="Schulz F."/>
            <person name="Roux S."/>
            <person name="Paez-Espino D."/>
            <person name="Jungbluth S."/>
            <person name="Walsh D.A."/>
            <person name="Denef V.J."/>
            <person name="McMahon K.D."/>
            <person name="Konstantinidis K.T."/>
            <person name="Eloe-Fadrosh E.A."/>
            <person name="Kyrpides N.C."/>
            <person name="Woyke T."/>
        </authorList>
    </citation>
    <scope>NUCLEOTIDE SEQUENCE</scope>
    <source>
        <strain evidence="3">GVMAG-S-1101164-72</strain>
    </source>
</reference>
<accession>A0A6C0ARA5</accession>
<feature type="region of interest" description="Disordered" evidence="2">
    <location>
        <begin position="1"/>
        <end position="20"/>
    </location>
</feature>
<evidence type="ECO:0000256" key="1">
    <source>
        <dbReference type="SAM" id="Coils"/>
    </source>
</evidence>
<organism evidence="3">
    <name type="scientific">viral metagenome</name>
    <dbReference type="NCBI Taxonomy" id="1070528"/>
    <lineage>
        <taxon>unclassified sequences</taxon>
        <taxon>metagenomes</taxon>
        <taxon>organismal metagenomes</taxon>
    </lineage>
</organism>
<protein>
    <submittedName>
        <fullName evidence="3">Uncharacterized protein</fullName>
    </submittedName>
</protein>
<evidence type="ECO:0000256" key="2">
    <source>
        <dbReference type="SAM" id="MobiDB-lite"/>
    </source>
</evidence>
<feature type="coiled-coil region" evidence="1">
    <location>
        <begin position="69"/>
        <end position="126"/>
    </location>
</feature>
<name>A0A6C0ARA5_9ZZZZ</name>
<evidence type="ECO:0000313" key="3">
    <source>
        <dbReference type="EMBL" id="QHS81805.1"/>
    </source>
</evidence>
<dbReference type="AlphaFoldDB" id="A0A6C0ARA5"/>
<dbReference type="EMBL" id="MN740760">
    <property type="protein sequence ID" value="QHS81805.1"/>
    <property type="molecule type" value="Genomic_DNA"/>
</dbReference>